<evidence type="ECO:0000259" key="5">
    <source>
        <dbReference type="Pfam" id="PF01709"/>
    </source>
</evidence>
<feature type="domain" description="TACO1/YebC-like N-terminal" evidence="6">
    <location>
        <begin position="5"/>
        <end position="76"/>
    </location>
</feature>
<dbReference type="GO" id="GO:0003677">
    <property type="term" value="F:DNA binding"/>
    <property type="evidence" value="ECO:0007669"/>
    <property type="project" value="UniProtKB-KW"/>
</dbReference>
<gene>
    <name evidence="7" type="ORF">METZ01_LOCUS65715</name>
</gene>
<protein>
    <recommendedName>
        <fullName evidence="8">Transcriptional regulatory protein</fullName>
    </recommendedName>
</protein>
<dbReference type="InterPro" id="IPR026564">
    <property type="entry name" value="Transcrip_reg_TACO1-like_dom3"/>
</dbReference>
<organism evidence="7">
    <name type="scientific">marine metagenome</name>
    <dbReference type="NCBI Taxonomy" id="408172"/>
    <lineage>
        <taxon>unclassified sequences</taxon>
        <taxon>metagenomes</taxon>
        <taxon>ecological metagenomes</taxon>
    </lineage>
</organism>
<dbReference type="GO" id="GO:0005739">
    <property type="term" value="C:mitochondrion"/>
    <property type="evidence" value="ECO:0007669"/>
    <property type="project" value="UniProtKB-SubCell"/>
</dbReference>
<dbReference type="Pfam" id="PF20772">
    <property type="entry name" value="TACO1_YebC_N"/>
    <property type="match status" value="1"/>
</dbReference>
<dbReference type="AlphaFoldDB" id="A0A381TBF5"/>
<dbReference type="PANTHER" id="PTHR12532:SF6">
    <property type="entry name" value="TRANSCRIPTIONAL REGULATORY PROTEIN YEBC-RELATED"/>
    <property type="match status" value="1"/>
</dbReference>
<name>A0A381TBF5_9ZZZZ</name>
<dbReference type="InterPro" id="IPR017856">
    <property type="entry name" value="Integrase-like_N"/>
</dbReference>
<evidence type="ECO:0000313" key="7">
    <source>
        <dbReference type="EMBL" id="SVA12861.1"/>
    </source>
</evidence>
<evidence type="ECO:0000256" key="3">
    <source>
        <dbReference type="ARBA" id="ARBA00022490"/>
    </source>
</evidence>
<sequence>MSGHSKWASIKHKKGAADAKRGKVFTKIIKELTVATRVGGGDPDSNPRLRTVIAEAKSVNMPAGNIKRAIRRGTGEEPGVSYEEATYEGYGPGGVALMVDVLTDNKKRIVSEIRHLLSKHGGNLGEANSVAWMFTKQGCIVVAKDAVEEEALMAVALEAGADDLRDDESHWEVVSDPETFDSVLVAVKQLDVELLSAEIVMMPQNYVKLEGKVAQQMLKLMESLEDNDDVKNVWSNFNIEEKEIEASLA</sequence>
<dbReference type="InterPro" id="IPR029072">
    <property type="entry name" value="YebC-like"/>
</dbReference>
<dbReference type="FunFam" id="1.10.10.200:FF:000002">
    <property type="entry name" value="Probable transcriptional regulatory protein CLM62_37755"/>
    <property type="match status" value="1"/>
</dbReference>
<dbReference type="EMBL" id="UINC01004238">
    <property type="protein sequence ID" value="SVA12861.1"/>
    <property type="molecule type" value="Genomic_DNA"/>
</dbReference>
<dbReference type="NCBIfam" id="NF009044">
    <property type="entry name" value="PRK12378.1"/>
    <property type="match status" value="1"/>
</dbReference>
<reference evidence="7" key="1">
    <citation type="submission" date="2018-05" db="EMBL/GenBank/DDBJ databases">
        <authorList>
            <person name="Lanie J.A."/>
            <person name="Ng W.-L."/>
            <person name="Kazmierczak K.M."/>
            <person name="Andrzejewski T.M."/>
            <person name="Davidsen T.M."/>
            <person name="Wayne K.J."/>
            <person name="Tettelin H."/>
            <person name="Glass J.I."/>
            <person name="Rusch D."/>
            <person name="Podicherti R."/>
            <person name="Tsui H.-C.T."/>
            <person name="Winkler M.E."/>
        </authorList>
    </citation>
    <scope>NUCLEOTIDE SEQUENCE</scope>
</reference>
<dbReference type="Gene3D" id="1.10.10.200">
    <property type="match status" value="1"/>
</dbReference>
<dbReference type="InterPro" id="IPR049083">
    <property type="entry name" value="TACO1_YebC_N"/>
</dbReference>
<keyword evidence="4" id="KW-0238">DNA-binding</keyword>
<comment type="subcellular location">
    <subcellularLocation>
        <location evidence="1">Mitochondrion</location>
    </subcellularLocation>
</comment>
<dbReference type="InterPro" id="IPR002876">
    <property type="entry name" value="Transcrip_reg_TACO1-like"/>
</dbReference>
<dbReference type="Pfam" id="PF01709">
    <property type="entry name" value="Transcrip_reg"/>
    <property type="match status" value="1"/>
</dbReference>
<accession>A0A381TBF5</accession>
<dbReference type="NCBIfam" id="TIGR01033">
    <property type="entry name" value="YebC/PmpR family DNA-binding transcriptional regulator"/>
    <property type="match status" value="1"/>
</dbReference>
<evidence type="ECO:0000256" key="2">
    <source>
        <dbReference type="ARBA" id="ARBA00008724"/>
    </source>
</evidence>
<evidence type="ECO:0000256" key="1">
    <source>
        <dbReference type="ARBA" id="ARBA00004173"/>
    </source>
</evidence>
<evidence type="ECO:0000259" key="6">
    <source>
        <dbReference type="Pfam" id="PF20772"/>
    </source>
</evidence>
<dbReference type="SUPFAM" id="SSF75625">
    <property type="entry name" value="YebC-like"/>
    <property type="match status" value="1"/>
</dbReference>
<dbReference type="HAMAP" id="MF_00693">
    <property type="entry name" value="Transcrip_reg_TACO1"/>
    <property type="match status" value="1"/>
</dbReference>
<dbReference type="Gene3D" id="3.30.70.980">
    <property type="match status" value="2"/>
</dbReference>
<dbReference type="NCBIfam" id="NF001030">
    <property type="entry name" value="PRK00110.1"/>
    <property type="match status" value="1"/>
</dbReference>
<dbReference type="InterPro" id="IPR048300">
    <property type="entry name" value="TACO1_YebC-like_2nd/3rd_dom"/>
</dbReference>
<dbReference type="GO" id="GO:0005829">
    <property type="term" value="C:cytosol"/>
    <property type="evidence" value="ECO:0007669"/>
    <property type="project" value="TreeGrafter"/>
</dbReference>
<evidence type="ECO:0000256" key="4">
    <source>
        <dbReference type="ARBA" id="ARBA00023125"/>
    </source>
</evidence>
<keyword evidence="3" id="KW-0963">Cytoplasm</keyword>
<comment type="similarity">
    <text evidence="2">Belongs to the TACO1 family.</text>
</comment>
<evidence type="ECO:0008006" key="8">
    <source>
        <dbReference type="Google" id="ProtNLM"/>
    </source>
</evidence>
<feature type="domain" description="TACO1/YebC-like second and third" evidence="5">
    <location>
        <begin position="82"/>
        <end position="237"/>
    </location>
</feature>
<proteinExistence type="inferred from homology"/>
<dbReference type="PANTHER" id="PTHR12532">
    <property type="entry name" value="TRANSLATIONAL ACTIVATOR OF CYTOCHROME C OXIDASE 1"/>
    <property type="match status" value="1"/>
</dbReference>